<keyword evidence="5" id="KW-0539">Nucleus</keyword>
<evidence type="ECO:0000256" key="6">
    <source>
        <dbReference type="SAM" id="MobiDB-lite"/>
    </source>
</evidence>
<evidence type="ECO:0000256" key="1">
    <source>
        <dbReference type="ARBA" id="ARBA00004123"/>
    </source>
</evidence>
<dbReference type="OrthoDB" id="70376at2759"/>
<feature type="compositionally biased region" description="Acidic residues" evidence="6">
    <location>
        <begin position="210"/>
        <end position="222"/>
    </location>
</feature>
<sequence length="354" mass="39667">MARFRGTPYQEDDWVSSDKTLEYDEYLNAEEKSSSYRPSGIQEQLYAEKLGILKSQMEALDKGVLPEYLKRTEQLRTLRDERLAHSELVYKFVADEIEWDCEQEKRKARVEFEAKEEELRLHLLADLQEKKKQLEIEKNTWDILGDLPEAKVASTRQLRRRAHPEASDTGNANGDKRRKVGLNGRPLLNWQAADEEISSDVALIKSFLPDEEDEDDAVDESEQSSSRHLRGTGNYSSSRSAVGGGGSSGVGSGSSSSSSSSTNPHGSSSHRSRHSQADTARIEDGKLFLGRRWFHRGQSVSVVDGDGRGMGGGVITAIHSDHILIKRDGDSAPRLRLSLSNLQRGRYQLKRGYC</sequence>
<protein>
    <submittedName>
        <fullName evidence="7">Uncharacterized protein</fullName>
    </submittedName>
</protein>
<keyword evidence="2" id="KW-0678">Repressor</keyword>
<comment type="subcellular location">
    <subcellularLocation>
        <location evidence="1">Nucleus</location>
    </subcellularLocation>
</comment>
<feature type="compositionally biased region" description="Gly residues" evidence="6">
    <location>
        <begin position="242"/>
        <end position="252"/>
    </location>
</feature>
<keyword evidence="4" id="KW-0804">Transcription</keyword>
<reference evidence="7" key="1">
    <citation type="submission" date="2020-11" db="EMBL/GenBank/DDBJ databases">
        <authorList>
            <person name="Tran Van P."/>
        </authorList>
    </citation>
    <scope>NUCLEOTIDE SEQUENCE</scope>
</reference>
<dbReference type="GO" id="GO:0005654">
    <property type="term" value="C:nucleoplasm"/>
    <property type="evidence" value="ECO:0007669"/>
    <property type="project" value="UniProtKB-ARBA"/>
</dbReference>
<evidence type="ECO:0000256" key="5">
    <source>
        <dbReference type="ARBA" id="ARBA00023242"/>
    </source>
</evidence>
<dbReference type="InterPro" id="IPR013907">
    <property type="entry name" value="Sds3"/>
</dbReference>
<dbReference type="EMBL" id="OB660483">
    <property type="protein sequence ID" value="CAD7225013.1"/>
    <property type="molecule type" value="Genomic_DNA"/>
</dbReference>
<feature type="region of interest" description="Disordered" evidence="6">
    <location>
        <begin position="154"/>
        <end position="180"/>
    </location>
</feature>
<dbReference type="PANTHER" id="PTHR21964">
    <property type="entry name" value="BREAST CANCER METASTASIS-SUPPRESSOR 1"/>
    <property type="match status" value="1"/>
</dbReference>
<name>A0A7R8W8X2_9CRUS</name>
<organism evidence="7">
    <name type="scientific">Cyprideis torosa</name>
    <dbReference type="NCBI Taxonomy" id="163714"/>
    <lineage>
        <taxon>Eukaryota</taxon>
        <taxon>Metazoa</taxon>
        <taxon>Ecdysozoa</taxon>
        <taxon>Arthropoda</taxon>
        <taxon>Crustacea</taxon>
        <taxon>Oligostraca</taxon>
        <taxon>Ostracoda</taxon>
        <taxon>Podocopa</taxon>
        <taxon>Podocopida</taxon>
        <taxon>Cytherocopina</taxon>
        <taxon>Cytheroidea</taxon>
        <taxon>Cytherideidae</taxon>
        <taxon>Cyprideis</taxon>
    </lineage>
</organism>
<dbReference type="AlphaFoldDB" id="A0A7R8W8X2"/>
<evidence type="ECO:0000313" key="7">
    <source>
        <dbReference type="EMBL" id="CAD7225013.1"/>
    </source>
</evidence>
<gene>
    <name evidence="7" type="ORF">CTOB1V02_LOCUS2962</name>
</gene>
<dbReference type="Pfam" id="PF08598">
    <property type="entry name" value="Sds3"/>
    <property type="match status" value="1"/>
</dbReference>
<evidence type="ECO:0000256" key="2">
    <source>
        <dbReference type="ARBA" id="ARBA00022491"/>
    </source>
</evidence>
<proteinExistence type="predicted"/>
<dbReference type="SMART" id="SM01401">
    <property type="entry name" value="Sds3"/>
    <property type="match status" value="1"/>
</dbReference>
<dbReference type="GO" id="GO:0010468">
    <property type="term" value="P:regulation of gene expression"/>
    <property type="evidence" value="ECO:0007669"/>
    <property type="project" value="UniProtKB-ARBA"/>
</dbReference>
<feature type="region of interest" description="Disordered" evidence="6">
    <location>
        <begin position="210"/>
        <end position="279"/>
    </location>
</feature>
<evidence type="ECO:0000256" key="3">
    <source>
        <dbReference type="ARBA" id="ARBA00023015"/>
    </source>
</evidence>
<feature type="compositionally biased region" description="Low complexity" evidence="6">
    <location>
        <begin position="253"/>
        <end position="267"/>
    </location>
</feature>
<evidence type="ECO:0000256" key="4">
    <source>
        <dbReference type="ARBA" id="ARBA00023163"/>
    </source>
</evidence>
<accession>A0A7R8W8X2</accession>
<keyword evidence="3" id="KW-0805">Transcription regulation</keyword>